<dbReference type="Proteomes" id="UP001152321">
    <property type="component" value="Unassembled WGS sequence"/>
</dbReference>
<evidence type="ECO:0000256" key="1">
    <source>
        <dbReference type="SAM" id="SignalP"/>
    </source>
</evidence>
<organism evidence="2 3">
    <name type="scientific">Bdellovibrio svalbardensis</name>
    <dbReference type="NCBI Taxonomy" id="2972972"/>
    <lineage>
        <taxon>Bacteria</taxon>
        <taxon>Pseudomonadati</taxon>
        <taxon>Bdellovibrionota</taxon>
        <taxon>Bdellovibrionia</taxon>
        <taxon>Bdellovibrionales</taxon>
        <taxon>Pseudobdellovibrionaceae</taxon>
        <taxon>Bdellovibrio</taxon>
    </lineage>
</organism>
<sequence length="108" mass="11799">MKKTFAFLFILAAASLSQINSAFAICEAQIDSIVADSGNRSDYPASPVLNGTLFAGQVYKGAQGQVGPFSEDTYLYINSGSHHSGWFQEAFALDMDCRLKKYVLLYAE</sequence>
<keyword evidence="3" id="KW-1185">Reference proteome</keyword>
<protein>
    <submittedName>
        <fullName evidence="2">Uncharacterized protein</fullName>
    </submittedName>
</protein>
<evidence type="ECO:0000313" key="3">
    <source>
        <dbReference type="Proteomes" id="UP001152321"/>
    </source>
</evidence>
<reference evidence="2" key="1">
    <citation type="submission" date="2022-08" db="EMBL/GenBank/DDBJ databases">
        <title>Novel Bdellovibrio Species Isolated from Svalbard: Designation Bdellovibrio svalbardensis.</title>
        <authorList>
            <person name="Mitchell R.J."/>
            <person name="Choi S.Y."/>
        </authorList>
    </citation>
    <scope>NUCLEOTIDE SEQUENCE</scope>
    <source>
        <strain evidence="2">PAP01</strain>
    </source>
</reference>
<proteinExistence type="predicted"/>
<gene>
    <name evidence="2" type="ORF">NWE73_11700</name>
</gene>
<evidence type="ECO:0000313" key="2">
    <source>
        <dbReference type="EMBL" id="MDG0817034.1"/>
    </source>
</evidence>
<name>A0ABT6DJI8_9BACT</name>
<comment type="caution">
    <text evidence="2">The sequence shown here is derived from an EMBL/GenBank/DDBJ whole genome shotgun (WGS) entry which is preliminary data.</text>
</comment>
<feature type="signal peptide" evidence="1">
    <location>
        <begin position="1"/>
        <end position="24"/>
    </location>
</feature>
<dbReference type="RefSeq" id="WP_277578510.1">
    <property type="nucleotide sequence ID" value="NZ_JANRMI010000003.1"/>
</dbReference>
<dbReference type="EMBL" id="JANRMI010000003">
    <property type="protein sequence ID" value="MDG0817034.1"/>
    <property type="molecule type" value="Genomic_DNA"/>
</dbReference>
<feature type="chain" id="PRO_5045958264" evidence="1">
    <location>
        <begin position="25"/>
        <end position="108"/>
    </location>
</feature>
<keyword evidence="1" id="KW-0732">Signal</keyword>
<accession>A0ABT6DJI8</accession>